<dbReference type="EMBL" id="AUZY01003944">
    <property type="protein sequence ID" value="EQD66266.1"/>
    <property type="molecule type" value="Genomic_DNA"/>
</dbReference>
<dbReference type="Gene3D" id="3.20.20.100">
    <property type="entry name" value="NADP-dependent oxidoreductase domain"/>
    <property type="match status" value="1"/>
</dbReference>
<feature type="non-terminal residue" evidence="1">
    <location>
        <position position="1"/>
    </location>
</feature>
<proteinExistence type="predicted"/>
<dbReference type="AlphaFoldDB" id="T1B0A2"/>
<evidence type="ECO:0000313" key="1">
    <source>
        <dbReference type="EMBL" id="EQD66266.1"/>
    </source>
</evidence>
<sequence>HELKDHSLATLRRQYRESSDLLGSHLQLYQVHSATVESGVLEKAEVLSELLQMGALGIAIGLTVSGPDQSEVVDRALAVGVDGVNPFSVVQATWNLLEPSAGAALARAHDAGWGVLVKEALANGRLLAAENPQLARLRDLADAHGVGSDTICLGAALAQPWADV</sequence>
<dbReference type="InterPro" id="IPR053135">
    <property type="entry name" value="AKR2_Oxidoreductase"/>
</dbReference>
<name>T1B0A2_9ZZZZ</name>
<gene>
    <name evidence="1" type="ORF">B1B_06199</name>
</gene>
<comment type="caution">
    <text evidence="1">The sequence shown here is derived from an EMBL/GenBank/DDBJ whole genome shotgun (WGS) entry which is preliminary data.</text>
</comment>
<dbReference type="InterPro" id="IPR036812">
    <property type="entry name" value="NAD(P)_OxRdtase_dom_sf"/>
</dbReference>
<reference evidence="1" key="2">
    <citation type="journal article" date="2014" name="ISME J.">
        <title>Microbial stratification in low pH oxic and suboxic macroscopic growths along an acid mine drainage.</title>
        <authorList>
            <person name="Mendez-Garcia C."/>
            <person name="Mesa V."/>
            <person name="Sprenger R.R."/>
            <person name="Richter M."/>
            <person name="Diez M.S."/>
            <person name="Solano J."/>
            <person name="Bargiela R."/>
            <person name="Golyshina O.V."/>
            <person name="Manteca A."/>
            <person name="Ramos J.L."/>
            <person name="Gallego J.R."/>
            <person name="Llorente I."/>
            <person name="Martins Dos Santos V.A."/>
            <person name="Jensen O.N."/>
            <person name="Pelaez A.I."/>
            <person name="Sanchez J."/>
            <person name="Ferrer M."/>
        </authorList>
    </citation>
    <scope>NUCLEOTIDE SEQUENCE</scope>
</reference>
<accession>T1B0A2</accession>
<feature type="non-terminal residue" evidence="1">
    <location>
        <position position="164"/>
    </location>
</feature>
<reference evidence="1" key="1">
    <citation type="submission" date="2013-08" db="EMBL/GenBank/DDBJ databases">
        <authorList>
            <person name="Mendez C."/>
            <person name="Richter M."/>
            <person name="Ferrer M."/>
            <person name="Sanchez J."/>
        </authorList>
    </citation>
    <scope>NUCLEOTIDE SEQUENCE</scope>
</reference>
<organism evidence="1">
    <name type="scientific">mine drainage metagenome</name>
    <dbReference type="NCBI Taxonomy" id="410659"/>
    <lineage>
        <taxon>unclassified sequences</taxon>
        <taxon>metagenomes</taxon>
        <taxon>ecological metagenomes</taxon>
    </lineage>
</organism>
<dbReference type="PANTHER" id="PTHR43312:SF1">
    <property type="entry name" value="NADP-DEPENDENT OXIDOREDUCTASE DOMAIN-CONTAINING PROTEIN"/>
    <property type="match status" value="1"/>
</dbReference>
<dbReference type="SUPFAM" id="SSF51430">
    <property type="entry name" value="NAD(P)-linked oxidoreductase"/>
    <property type="match status" value="1"/>
</dbReference>
<protein>
    <submittedName>
        <fullName evidence="1">Oxidoreductase</fullName>
    </submittedName>
</protein>
<dbReference type="PANTHER" id="PTHR43312">
    <property type="entry name" value="D-THREO-ALDOSE 1-DEHYDROGENASE"/>
    <property type="match status" value="1"/>
</dbReference>